<dbReference type="InterPro" id="IPR039537">
    <property type="entry name" value="Retrotran_Ty1/copia-like"/>
</dbReference>
<feature type="compositionally biased region" description="Basic residues" evidence="4">
    <location>
        <begin position="1123"/>
        <end position="1135"/>
    </location>
</feature>
<accession>A0ABQ5JE34</accession>
<dbReference type="InterPro" id="IPR013103">
    <property type="entry name" value="RVT_2"/>
</dbReference>
<feature type="compositionally biased region" description="Polar residues" evidence="4">
    <location>
        <begin position="1272"/>
        <end position="1281"/>
    </location>
</feature>
<feature type="compositionally biased region" description="Basic and acidic residues" evidence="4">
    <location>
        <begin position="1138"/>
        <end position="1153"/>
    </location>
</feature>
<feature type="domain" description="Retrovirus-related Pol polyprotein from transposon TNT 1-94-like beta-barrel" evidence="6">
    <location>
        <begin position="9"/>
        <end position="81"/>
    </location>
</feature>
<dbReference type="PANTHER" id="PTHR42648:SF18">
    <property type="entry name" value="RETROTRANSPOSON, UNCLASSIFIED-LIKE PROTEIN"/>
    <property type="match status" value="1"/>
</dbReference>
<keyword evidence="2" id="KW-0479">Metal-binding</keyword>
<evidence type="ECO:0000256" key="4">
    <source>
        <dbReference type="SAM" id="MobiDB-lite"/>
    </source>
</evidence>
<comment type="caution">
    <text evidence="7">The sequence shown here is derived from an EMBL/GenBank/DDBJ whole genome shotgun (WGS) entry which is preliminary data.</text>
</comment>
<name>A0ABQ5JE34_9ASTR</name>
<evidence type="ECO:0000256" key="2">
    <source>
        <dbReference type="ARBA" id="ARBA00022723"/>
    </source>
</evidence>
<evidence type="ECO:0000259" key="6">
    <source>
        <dbReference type="Pfam" id="PF22936"/>
    </source>
</evidence>
<evidence type="ECO:0000256" key="3">
    <source>
        <dbReference type="ARBA" id="ARBA00022801"/>
    </source>
</evidence>
<gene>
    <name evidence="7" type="ORF">Tco_1132711</name>
</gene>
<dbReference type="SUPFAM" id="SSF53098">
    <property type="entry name" value="Ribonuclease H-like"/>
    <property type="match status" value="1"/>
</dbReference>
<protein>
    <submittedName>
        <fullName evidence="7">Retrovirus-related pol polyprotein from transposon TNT 1-94</fullName>
    </submittedName>
</protein>
<dbReference type="EMBL" id="BQNB010021811">
    <property type="protein sequence ID" value="GJU10315.1"/>
    <property type="molecule type" value="Genomic_DNA"/>
</dbReference>
<keyword evidence="1" id="KW-0645">Protease</keyword>
<evidence type="ECO:0000313" key="8">
    <source>
        <dbReference type="Proteomes" id="UP001151760"/>
    </source>
</evidence>
<evidence type="ECO:0000313" key="7">
    <source>
        <dbReference type="EMBL" id="GJU10315.1"/>
    </source>
</evidence>
<feature type="region of interest" description="Disordered" evidence="4">
    <location>
        <begin position="1322"/>
        <end position="1367"/>
    </location>
</feature>
<reference evidence="7" key="1">
    <citation type="journal article" date="2022" name="Int. J. Mol. Sci.">
        <title>Draft Genome of Tanacetum Coccineum: Genomic Comparison of Closely Related Tanacetum-Family Plants.</title>
        <authorList>
            <person name="Yamashiro T."/>
            <person name="Shiraishi A."/>
            <person name="Nakayama K."/>
            <person name="Satake H."/>
        </authorList>
    </citation>
    <scope>NUCLEOTIDE SEQUENCE</scope>
</reference>
<dbReference type="Pfam" id="PF07727">
    <property type="entry name" value="RVT_2"/>
    <property type="match status" value="1"/>
</dbReference>
<feature type="domain" description="Reverse transcriptase Ty1/copia-type" evidence="5">
    <location>
        <begin position="635"/>
        <end position="760"/>
    </location>
</feature>
<evidence type="ECO:0000256" key="1">
    <source>
        <dbReference type="ARBA" id="ARBA00022670"/>
    </source>
</evidence>
<organism evidence="7 8">
    <name type="scientific">Tanacetum coccineum</name>
    <dbReference type="NCBI Taxonomy" id="301880"/>
    <lineage>
        <taxon>Eukaryota</taxon>
        <taxon>Viridiplantae</taxon>
        <taxon>Streptophyta</taxon>
        <taxon>Embryophyta</taxon>
        <taxon>Tracheophyta</taxon>
        <taxon>Spermatophyta</taxon>
        <taxon>Magnoliopsida</taxon>
        <taxon>eudicotyledons</taxon>
        <taxon>Gunneridae</taxon>
        <taxon>Pentapetalae</taxon>
        <taxon>asterids</taxon>
        <taxon>campanulids</taxon>
        <taxon>Asterales</taxon>
        <taxon>Asteraceae</taxon>
        <taxon>Asteroideae</taxon>
        <taxon>Anthemideae</taxon>
        <taxon>Anthemidinae</taxon>
        <taxon>Tanacetum</taxon>
    </lineage>
</organism>
<feature type="compositionally biased region" description="Basic residues" evidence="4">
    <location>
        <begin position="1164"/>
        <end position="1184"/>
    </location>
</feature>
<dbReference type="InterPro" id="IPR012337">
    <property type="entry name" value="RNaseH-like_sf"/>
</dbReference>
<reference evidence="7" key="2">
    <citation type="submission" date="2022-01" db="EMBL/GenBank/DDBJ databases">
        <authorList>
            <person name="Yamashiro T."/>
            <person name="Shiraishi A."/>
            <person name="Satake H."/>
            <person name="Nakayama K."/>
        </authorList>
    </citation>
    <scope>NUCLEOTIDE SEQUENCE</scope>
</reference>
<keyword evidence="8" id="KW-1185">Reference proteome</keyword>
<dbReference type="Pfam" id="PF22936">
    <property type="entry name" value="Pol_BBD"/>
    <property type="match status" value="1"/>
</dbReference>
<dbReference type="PANTHER" id="PTHR42648">
    <property type="entry name" value="TRANSPOSASE, PUTATIVE-RELATED"/>
    <property type="match status" value="1"/>
</dbReference>
<feature type="compositionally biased region" description="Polar residues" evidence="4">
    <location>
        <begin position="1245"/>
        <end position="1266"/>
    </location>
</feature>
<dbReference type="Proteomes" id="UP001151760">
    <property type="component" value="Unassembled WGS sequence"/>
</dbReference>
<sequence length="1420" mass="160114">MQVVQIVLWYLDSGCLKHMIRNRSRLKKFMKKFIGTVKFGNDHFGAIIGYGDYVIGDSVISRVYYVEGLRHNLFSVGQFCDSDLEVTFRKHSCYVRDVDGVELLKGLPRLKFEKDHLYSACQLGKSKKYSHKPKSKNTIIFAWVKFLRSKDETLEFVIKFLKQIQVGLNKTVRFTRTDNGTEFNGVVERRNQTLVEVARTMLIFSKAPMILWAEAVATACYIQNRSLMKKIEYNKFNEEVESPKLVSYLTGHTAPMHISIGLEPILMTLGQISSGLVPNSVPTAPYLPPTNKDLEILFQPMFDEYFEPPSVERLVPPTPTVQVLVVSAGTPCSTTIDQDAPSTSHSPSFSEVQAPSLHQGVAAGPTFKDNPFGQADNDPFVNVFAPEPFGQPHDHLEKWTKNHPIDNVIVKPKNFKTAVTEPCRFEAMQEEIHEFDRLQVWELVLKPDYVMIIALKWIYKVKLNEYGDVLKNKAQLTGHTAPMHISIGLEPILMTLGQISSGLIPNPVPTAPYVPPTNKDIEILFQSMFDEYFEPPRVERPVPPTPTVQVLVVLAGTPSSTAIDQDAPSISHSPSSSEVQAPILHQGVAVRPNVKDNPFGQADNDPFVNVFAPEPFGQPHDHLEKWTKNHPIDNVIVKPKNFKTTVTEPCRLVAKGYHQEEGIDFEGSFAPVARIEAIKIFIANAASKYMTFYQIDVKTAFLNDGLKEEVYVSQPEGFVNPDHPTYVYYLKKALYGLKQAPRAWYDRLSRFLLDNKFSKGVVDPTPGGIFINQSKYALEILKKYGMDSWEPADIPMVDRLKLDKDPLGISMTIPHLKLSGYPKKYVRKCSVFRRQISELVIKEAEKHCYLNNRGGIHCHVWMLCSNPLDEITANRLRLCYSILYRPQVLRSTKSDKMAEKNVPAPTRTYDQLVPFKAHLPIRKSNLLMDLQKKQKNPIILISVDILQNTIFFRAFTASDEVPLIYIQQFWNTLGKDSNNGVYSFQLDELWFDLHADILRKALWITPKDSAHSFVPPPAGDLVIDFVDNLGYPEELQFVSKMYVNSLYQPWRTILSKINQCLTGKTSSDDYPLSNLKFVSKGGVDEVFGMPIPKDLLTDAIRNSEYYKKKKNASKSSEIQSITGKRRMPRKPRKPTTKTGEEVEKKKNAPKVDESTQPALAKQLKPVKKKTSKPSPSKKIHKGKRSDHPIDEADEETQPASELQVEDVEGKGKGIVSDEQAAQSLLDLHKPKKQSIKDQYIFQRRTPVTQDASTRPSVQPQDDTSVNVVHDTSYPTDSTNDADTVADMGQSNSKNDTEILNVEEERGEEVLNMVALEERTVKLGEGQAGSDPGKTPESRPLPDCEHMEEDQAGSDPGQSHVAQAGPDPETMHEDFITIVYLVVHENLKLTTEEQVHIENPPSSFGTLSSMKNLEDAFTFGD</sequence>
<evidence type="ECO:0000259" key="5">
    <source>
        <dbReference type="Pfam" id="PF07727"/>
    </source>
</evidence>
<feature type="compositionally biased region" description="Basic and acidic residues" evidence="4">
    <location>
        <begin position="1333"/>
        <end position="1344"/>
    </location>
</feature>
<keyword evidence="3" id="KW-0378">Hydrolase</keyword>
<proteinExistence type="predicted"/>
<feature type="region of interest" description="Disordered" evidence="4">
    <location>
        <begin position="1107"/>
        <end position="1292"/>
    </location>
</feature>
<dbReference type="InterPro" id="IPR054722">
    <property type="entry name" value="PolX-like_BBD"/>
</dbReference>